<dbReference type="GeneID" id="80875208"/>
<accession>A0AAE9WB98</accession>
<name>A0AAE9WB98_9SCHI</name>
<evidence type="ECO:0000256" key="1">
    <source>
        <dbReference type="SAM" id="MobiDB-lite"/>
    </source>
</evidence>
<evidence type="ECO:0000313" key="4">
    <source>
        <dbReference type="Proteomes" id="UP001212411"/>
    </source>
</evidence>
<sequence>MSIHTSSLQNDERDINVSSPIERKSFFSASHLPFHQLQRASVRYHNGNYVPKTPSIPKHQRLYVNVDPTNQLEPLAAAKASVSSSSEHLKIINGRKDQFGVTDVDRYSKNHNAFLGSSSKTSGFASNAAAVAASNLSSSQSPTTPKSSTGTRFEAFSLNSKQLPKKISTSGSEVNDPLVVNAKKAPVSVPSTSRKPVRIKNQQSTVGSTNSNSTPYLEIQKPISKNEDYTRKTRSSYLTHKSLDHTYKASKSAYKYPNSNFGRNSEVSDGNQSPLETGNALCQSNAAVGSKEDDSISNSSFVKKAAKFSLKSSYSEGNDDVKIPKDEQSLLAPKNSQRSPHASLGGNFLPAATTTLQKQASNDRISDESNTSSVRAPVRNAAVIACNLSHNLKKDTGNTSQHSTLPSKNFKPKPKEIEISHSIPYAASTKTLLSSSEKKVQPQSSNLIPNAIPLAAARKIAISAKHSLQRLKDSHFNHSSALLFAFHAATQVSGAKSEAAFDNNPPYRDPPNVISSAHIAANQATNEKKDIPLRLSISSDPLGAIPIAIENKNSAALLNPSKPYRSSLGYSSPLFSRQNSPSEDVFYDAVDDEHTLDPPPAISEVLCDLPHNTEELTKTPMNGEVDKLGNYTDTESSEDRPSVATENPISSFKNSILNFSNDTAKALKWRLSGVLQPEKTIGPNLFYLHRDALDSSSAVHAAAIADRSFPVVQEKPPPLKTKALKKPSPHTLRRPTKKKYFFSKRSNGRFKNARVSRISKNVDIPRFVIDENRRKLYEGLWAANKGYLLRDSDVVYPENYVCDIVVRELWSRCGAPTSVLSVIYNLVDRSHFHMLNREEFIVGLFLIDQYLTGRKLPLKVPDSVWISSKRMGEMLWRLEQLQMKTRKKKNRFKRKVYKGLKWEFGSDQEDKGEEETATG</sequence>
<feature type="region of interest" description="Disordered" evidence="1">
    <location>
        <begin position="392"/>
        <end position="413"/>
    </location>
</feature>
<dbReference type="KEGG" id="som:SOMG_01726"/>
<keyword evidence="4" id="KW-1185">Reference proteome</keyword>
<evidence type="ECO:0000259" key="2">
    <source>
        <dbReference type="PROSITE" id="PS50031"/>
    </source>
</evidence>
<dbReference type="InterPro" id="IPR000261">
    <property type="entry name" value="EH_dom"/>
</dbReference>
<evidence type="ECO:0000313" key="3">
    <source>
        <dbReference type="EMBL" id="WBW72730.1"/>
    </source>
</evidence>
<feature type="region of interest" description="Disordered" evidence="1">
    <location>
        <begin position="357"/>
        <end position="376"/>
    </location>
</feature>
<dbReference type="AlphaFoldDB" id="A0AAE9WB98"/>
<feature type="domain" description="EH" evidence="2">
    <location>
        <begin position="791"/>
        <end position="871"/>
    </location>
</feature>
<feature type="compositionally biased region" description="Polar residues" evidence="1">
    <location>
        <begin position="397"/>
        <end position="407"/>
    </location>
</feature>
<dbReference type="RefSeq" id="XP_056036973.1">
    <property type="nucleotide sequence ID" value="XM_056180519.1"/>
</dbReference>
<dbReference type="SMART" id="SM00027">
    <property type="entry name" value="EH"/>
    <property type="match status" value="1"/>
</dbReference>
<feature type="region of interest" description="Disordered" evidence="1">
    <location>
        <begin position="185"/>
        <end position="216"/>
    </location>
</feature>
<feature type="compositionally biased region" description="Low complexity" evidence="1">
    <location>
        <begin position="133"/>
        <end position="151"/>
    </location>
</feature>
<dbReference type="Gene3D" id="1.10.238.10">
    <property type="entry name" value="EF-hand"/>
    <property type="match status" value="1"/>
</dbReference>
<dbReference type="InterPro" id="IPR011992">
    <property type="entry name" value="EF-hand-dom_pair"/>
</dbReference>
<feature type="compositionally biased region" description="Polar residues" evidence="1">
    <location>
        <begin position="189"/>
        <end position="215"/>
    </location>
</feature>
<proteinExistence type="predicted"/>
<gene>
    <name evidence="3" type="ORF">SOMG_01726</name>
</gene>
<dbReference type="PROSITE" id="PS50031">
    <property type="entry name" value="EH"/>
    <property type="match status" value="1"/>
</dbReference>
<feature type="compositionally biased region" description="Polar residues" evidence="1">
    <location>
        <begin position="357"/>
        <end position="374"/>
    </location>
</feature>
<reference evidence="3 4" key="1">
    <citation type="journal article" date="2023" name="G3 (Bethesda)">
        <title>A high-quality reference genome for the fission yeast Schizosaccharomyces osmophilus.</title>
        <authorList>
            <person name="Jia G.S."/>
            <person name="Zhang W.C."/>
            <person name="Liang Y."/>
            <person name="Liu X.H."/>
            <person name="Rhind N."/>
            <person name="Pidoux A."/>
            <person name="Brysch-Herzberg M."/>
            <person name="Du L.L."/>
        </authorList>
    </citation>
    <scope>NUCLEOTIDE SEQUENCE [LARGE SCALE GENOMIC DNA]</scope>
    <source>
        <strain evidence="3 4">CBS 15793</strain>
    </source>
</reference>
<feature type="region of interest" description="Disordered" evidence="1">
    <location>
        <begin position="133"/>
        <end position="153"/>
    </location>
</feature>
<organism evidence="3 4">
    <name type="scientific">Schizosaccharomyces osmophilus</name>
    <dbReference type="NCBI Taxonomy" id="2545709"/>
    <lineage>
        <taxon>Eukaryota</taxon>
        <taxon>Fungi</taxon>
        <taxon>Dikarya</taxon>
        <taxon>Ascomycota</taxon>
        <taxon>Taphrinomycotina</taxon>
        <taxon>Schizosaccharomycetes</taxon>
        <taxon>Schizosaccharomycetales</taxon>
        <taxon>Schizosaccharomycetaceae</taxon>
        <taxon>Schizosaccharomyces</taxon>
    </lineage>
</organism>
<dbReference type="Proteomes" id="UP001212411">
    <property type="component" value="Chromosome 1"/>
</dbReference>
<protein>
    <submittedName>
        <fullName evidence="3">ENTH/VHS domain-containing protein</fullName>
    </submittedName>
</protein>
<dbReference type="EMBL" id="CP115611">
    <property type="protein sequence ID" value="WBW72730.1"/>
    <property type="molecule type" value="Genomic_DNA"/>
</dbReference>
<feature type="region of interest" description="Disordered" evidence="1">
    <location>
        <begin position="615"/>
        <end position="647"/>
    </location>
</feature>
<dbReference type="SUPFAM" id="SSF47473">
    <property type="entry name" value="EF-hand"/>
    <property type="match status" value="1"/>
</dbReference>